<feature type="transmembrane region" description="Helical" evidence="5">
    <location>
        <begin position="202"/>
        <end position="222"/>
    </location>
</feature>
<sequence length="312" mass="33795">MAERIRLKPYIVVTFFMTIVHSVPAHWVWAENGFLYQWGALDAAGCSAVHLVGGVAGLTATWFLKPRQGRFGGRSGNQMSNPTNALLGTFMLITGWLSFNAGSTYGISQGRWRLAARSAMNTILSSVGGGSFAIFYSMSMHRTCRVDLLIDGVLASLVSTTAVCHCMRPTWAVLVGGIGSALACTSYPILERLEIDDPVGVVPVHVIAAMWGMLCVGIFAQSDPNDLFVTRGNTGLLYSGGFYLLLVQAATIICVSLWAFIITYAVLKILSMFKWQIRMDAHDEQLGADLVEHGLAGQNIARYSMETKLSAG</sequence>
<dbReference type="InterPro" id="IPR024041">
    <property type="entry name" value="NH4_transpt_AmtB-like_dom"/>
</dbReference>
<evidence type="ECO:0000313" key="7">
    <source>
        <dbReference type="Proteomes" id="UP000887578"/>
    </source>
</evidence>
<dbReference type="Proteomes" id="UP000887578">
    <property type="component" value="Unplaced"/>
</dbReference>
<reference evidence="8" key="1">
    <citation type="submission" date="2022-11" db="UniProtKB">
        <authorList>
            <consortium name="WormBaseParasite"/>
        </authorList>
    </citation>
    <scope>IDENTIFICATION</scope>
</reference>
<dbReference type="AlphaFoldDB" id="A0A914PSE5"/>
<dbReference type="PANTHER" id="PTHR11730:SF58">
    <property type="entry name" value="AMMONIUM TRANSPORTER"/>
    <property type="match status" value="1"/>
</dbReference>
<feature type="transmembrane region" description="Helical" evidence="5">
    <location>
        <begin position="85"/>
        <end position="107"/>
    </location>
</feature>
<keyword evidence="7" id="KW-1185">Reference proteome</keyword>
<evidence type="ECO:0000256" key="4">
    <source>
        <dbReference type="ARBA" id="ARBA00023136"/>
    </source>
</evidence>
<accession>A0A914PSE5</accession>
<dbReference type="PANTHER" id="PTHR11730">
    <property type="entry name" value="AMMONIUM TRANSPORTER"/>
    <property type="match status" value="1"/>
</dbReference>
<dbReference type="GO" id="GO:0005886">
    <property type="term" value="C:plasma membrane"/>
    <property type="evidence" value="ECO:0007669"/>
    <property type="project" value="TreeGrafter"/>
</dbReference>
<feature type="transmembrane region" description="Helical" evidence="5">
    <location>
        <begin position="7"/>
        <end position="29"/>
    </location>
</feature>
<dbReference type="Gene3D" id="1.10.3430.10">
    <property type="entry name" value="Ammonium transporter AmtB like domains"/>
    <property type="match status" value="1"/>
</dbReference>
<feature type="transmembrane region" description="Helical" evidence="5">
    <location>
        <begin position="171"/>
        <end position="190"/>
    </location>
</feature>
<keyword evidence="4 5" id="KW-0472">Membrane</keyword>
<name>A0A914PSE5_9BILA</name>
<dbReference type="WBParaSite" id="PDA_v2.g1776.t1">
    <property type="protein sequence ID" value="PDA_v2.g1776.t1"/>
    <property type="gene ID" value="PDA_v2.g1776"/>
</dbReference>
<evidence type="ECO:0000256" key="1">
    <source>
        <dbReference type="ARBA" id="ARBA00004141"/>
    </source>
</evidence>
<evidence type="ECO:0000256" key="5">
    <source>
        <dbReference type="SAM" id="Phobius"/>
    </source>
</evidence>
<organism evidence="7 8">
    <name type="scientific">Panagrolaimus davidi</name>
    <dbReference type="NCBI Taxonomy" id="227884"/>
    <lineage>
        <taxon>Eukaryota</taxon>
        <taxon>Metazoa</taxon>
        <taxon>Ecdysozoa</taxon>
        <taxon>Nematoda</taxon>
        <taxon>Chromadorea</taxon>
        <taxon>Rhabditida</taxon>
        <taxon>Tylenchina</taxon>
        <taxon>Panagrolaimomorpha</taxon>
        <taxon>Panagrolaimoidea</taxon>
        <taxon>Panagrolaimidae</taxon>
        <taxon>Panagrolaimus</taxon>
    </lineage>
</organism>
<feature type="domain" description="Ammonium transporter AmtB-like" evidence="6">
    <location>
        <begin position="1"/>
        <end position="296"/>
    </location>
</feature>
<keyword evidence="3 5" id="KW-1133">Transmembrane helix</keyword>
<evidence type="ECO:0000256" key="3">
    <source>
        <dbReference type="ARBA" id="ARBA00022989"/>
    </source>
</evidence>
<dbReference type="InterPro" id="IPR029020">
    <property type="entry name" value="Ammonium/urea_transptr"/>
</dbReference>
<evidence type="ECO:0000313" key="8">
    <source>
        <dbReference type="WBParaSite" id="PDA_v2.g1776.t1"/>
    </source>
</evidence>
<feature type="transmembrane region" description="Helical" evidence="5">
    <location>
        <begin position="119"/>
        <end position="136"/>
    </location>
</feature>
<dbReference type="GO" id="GO:0097272">
    <property type="term" value="P:ammonium homeostasis"/>
    <property type="evidence" value="ECO:0007669"/>
    <property type="project" value="TreeGrafter"/>
</dbReference>
<protein>
    <submittedName>
        <fullName evidence="8">Ammonium transporter AmtB-like domain-containing protein</fullName>
    </submittedName>
</protein>
<dbReference type="GO" id="GO:0008519">
    <property type="term" value="F:ammonium channel activity"/>
    <property type="evidence" value="ECO:0007669"/>
    <property type="project" value="InterPro"/>
</dbReference>
<evidence type="ECO:0000256" key="2">
    <source>
        <dbReference type="ARBA" id="ARBA00022692"/>
    </source>
</evidence>
<dbReference type="Pfam" id="PF00909">
    <property type="entry name" value="Ammonium_transp"/>
    <property type="match status" value="1"/>
</dbReference>
<proteinExistence type="predicted"/>
<keyword evidence="2 5" id="KW-0812">Transmembrane</keyword>
<dbReference type="SUPFAM" id="SSF111352">
    <property type="entry name" value="Ammonium transporter"/>
    <property type="match status" value="1"/>
</dbReference>
<evidence type="ECO:0000259" key="6">
    <source>
        <dbReference type="Pfam" id="PF00909"/>
    </source>
</evidence>
<feature type="transmembrane region" description="Helical" evidence="5">
    <location>
        <begin position="242"/>
        <end position="267"/>
    </location>
</feature>
<feature type="transmembrane region" description="Helical" evidence="5">
    <location>
        <begin position="35"/>
        <end position="64"/>
    </location>
</feature>
<comment type="subcellular location">
    <subcellularLocation>
        <location evidence="1">Membrane</location>
        <topology evidence="1">Multi-pass membrane protein</topology>
    </subcellularLocation>
</comment>